<keyword evidence="2" id="KW-0175">Coiled coil</keyword>
<feature type="coiled-coil region" evidence="2">
    <location>
        <begin position="140"/>
        <end position="251"/>
    </location>
</feature>
<name>A0AAC8PUH6_9GAMM</name>
<feature type="domain" description="Multidrug resistance protein MdtA-like barrel-sandwich hybrid" evidence="4">
    <location>
        <begin position="76"/>
        <end position="290"/>
    </location>
</feature>
<protein>
    <submittedName>
        <fullName evidence="6">Transporter</fullName>
    </submittedName>
</protein>
<evidence type="ECO:0000313" key="6">
    <source>
        <dbReference type="EMBL" id="AKG07180.1"/>
    </source>
</evidence>
<dbReference type="Pfam" id="PF26002">
    <property type="entry name" value="Beta-barrel_AprE"/>
    <property type="match status" value="1"/>
</dbReference>
<dbReference type="PRINTS" id="PR01490">
    <property type="entry name" value="RTXTOXIND"/>
</dbReference>
<keyword evidence="3" id="KW-1133">Transmembrane helix</keyword>
<proteinExistence type="inferred from homology"/>
<dbReference type="Gene3D" id="2.40.50.100">
    <property type="match status" value="1"/>
</dbReference>
<accession>A0AAC8PUH6</accession>
<dbReference type="InterPro" id="IPR058625">
    <property type="entry name" value="MdtA-like_BSH"/>
</dbReference>
<comment type="similarity">
    <text evidence="1">Belongs to the membrane fusion protein (MFP) (TC 8.A.1) family.</text>
</comment>
<gene>
    <name evidence="6" type="ORF">AAX06_02230</name>
</gene>
<dbReference type="InterPro" id="IPR058982">
    <property type="entry name" value="Beta-barrel_AprE"/>
</dbReference>
<keyword evidence="3" id="KW-0812">Transmembrane</keyword>
<feature type="domain" description="AprE-like beta-barrel" evidence="5">
    <location>
        <begin position="299"/>
        <end position="398"/>
    </location>
</feature>
<dbReference type="Pfam" id="PF25917">
    <property type="entry name" value="BSH_RND"/>
    <property type="match status" value="1"/>
</dbReference>
<dbReference type="RefSeq" id="WP_046697111.1">
    <property type="nucleotide sequence ID" value="NZ_CP011376.1"/>
</dbReference>
<evidence type="ECO:0000313" key="7">
    <source>
        <dbReference type="Proteomes" id="UP000077465"/>
    </source>
</evidence>
<organism evidence="6 7">
    <name type="scientific">Moraxella bovoculi</name>
    <dbReference type="NCBI Taxonomy" id="386891"/>
    <lineage>
        <taxon>Bacteria</taxon>
        <taxon>Pseudomonadati</taxon>
        <taxon>Pseudomonadota</taxon>
        <taxon>Gammaproteobacteria</taxon>
        <taxon>Moraxellales</taxon>
        <taxon>Moraxellaceae</taxon>
        <taxon>Moraxella</taxon>
    </lineage>
</organism>
<evidence type="ECO:0000256" key="2">
    <source>
        <dbReference type="SAM" id="Coils"/>
    </source>
</evidence>
<evidence type="ECO:0000259" key="5">
    <source>
        <dbReference type="Pfam" id="PF26002"/>
    </source>
</evidence>
<dbReference type="PANTHER" id="PTHR30386">
    <property type="entry name" value="MEMBRANE FUSION SUBUNIT OF EMRAB-TOLC MULTIDRUG EFFLUX PUMP"/>
    <property type="match status" value="1"/>
</dbReference>
<evidence type="ECO:0000256" key="3">
    <source>
        <dbReference type="SAM" id="Phobius"/>
    </source>
</evidence>
<dbReference type="Proteomes" id="UP000077465">
    <property type="component" value="Chromosome"/>
</dbReference>
<dbReference type="EMBL" id="CP011376">
    <property type="protein sequence ID" value="AKG07180.1"/>
    <property type="molecule type" value="Genomic_DNA"/>
</dbReference>
<reference evidence="6 7" key="1">
    <citation type="submission" date="2015-05" db="EMBL/GenBank/DDBJ databases">
        <authorList>
            <person name="Dickey A."/>
            <person name="Clawson M."/>
            <person name="Bono J."/>
            <person name="Loy J.D."/>
        </authorList>
    </citation>
    <scope>NUCLEOTIDE SEQUENCE [LARGE SCALE GENOMIC DNA]</scope>
    <source>
        <strain evidence="6 7">22581</strain>
    </source>
</reference>
<evidence type="ECO:0000256" key="1">
    <source>
        <dbReference type="ARBA" id="ARBA00009477"/>
    </source>
</evidence>
<dbReference type="InterPro" id="IPR050739">
    <property type="entry name" value="MFP"/>
</dbReference>
<sequence>MSNLFRQEALDAQKTNWTGMIILTRPVSFTFLTFCALLIGLVLVAFLIWGEYTKRSTVKGQLIPEQGLIYSHSPTSGVVIENHAYDGKVVKKGDLLYKISTAHHGDEGSTQKAIDDELALKNTLIQSQIFYTKQSQAQEINSILTAIERLKDDKQKLIAQIELQKTQVQLALDNLKRHQEISAINAVSALEVNNRQMEYNAQHEQLMTLSRELSSLEKQIKEQTISLDRTKQNHKANLNQLQQSLTDNRQSKIQNKAGEFISIYAPIDGVISTNRIKTGQYIESSKPLITILPHDSHVIAEMYVPSRAIGFVKTGDEVLLRYQAYPYQKFGHANAQIISVAKTALAGQNIQSIGTVSQSEQMTNEPLYIVRAKLEKQTIKAYGNDLPLQVGMTLEGDILHETRKLYEWVLEPLYSITGKI</sequence>
<evidence type="ECO:0000259" key="4">
    <source>
        <dbReference type="Pfam" id="PF25917"/>
    </source>
</evidence>
<feature type="transmembrane region" description="Helical" evidence="3">
    <location>
        <begin position="27"/>
        <end position="49"/>
    </location>
</feature>
<dbReference type="AlphaFoldDB" id="A0AAC8PUH6"/>
<dbReference type="PANTHER" id="PTHR30386:SF28">
    <property type="entry name" value="EXPORTED PROTEIN"/>
    <property type="match status" value="1"/>
</dbReference>
<keyword evidence="3" id="KW-0472">Membrane</keyword>